<proteinExistence type="inferred from homology"/>
<dbReference type="EMBL" id="AWET01000036">
    <property type="protein sequence ID" value="ERK00683.1"/>
    <property type="molecule type" value="Genomic_DNA"/>
</dbReference>
<dbReference type="PANTHER" id="PTHR43133">
    <property type="entry name" value="RNA POLYMERASE ECF-TYPE SIGMA FACTO"/>
    <property type="match status" value="1"/>
</dbReference>
<dbReference type="InterPro" id="IPR013325">
    <property type="entry name" value="RNA_pol_sigma_r2"/>
</dbReference>
<evidence type="ECO:0000313" key="8">
    <source>
        <dbReference type="EMBL" id="ERK00683.1"/>
    </source>
</evidence>
<gene>
    <name evidence="8" type="ORF">HMPREF1218_0592</name>
</gene>
<accession>U2L852</accession>
<sequence>MLKNDEIEHLYGLYHDRVRRLAVSILHDTEEAKDVAGDIFARITDGRLRLPETKEEAYLLTTVRNLCLDKIAHLRVKERMMRRLTLETEPTTISEDDRECRIAQLWAYADTAFTPQTRRVFMLRFTQHKSYRDIAETLGISETAVYKHLTQALVKLKTFADNDE</sequence>
<protein>
    <submittedName>
        <fullName evidence="8">Sigma-70, region 4</fullName>
    </submittedName>
</protein>
<dbReference type="InterPro" id="IPR036388">
    <property type="entry name" value="WH-like_DNA-bd_sf"/>
</dbReference>
<keyword evidence="4" id="KW-0238">DNA-binding</keyword>
<feature type="domain" description="RNA polymerase sigma factor 70 region 4 type 2" evidence="7">
    <location>
        <begin position="114"/>
        <end position="156"/>
    </location>
</feature>
<dbReference type="Pfam" id="PF04542">
    <property type="entry name" value="Sigma70_r2"/>
    <property type="match status" value="1"/>
</dbReference>
<keyword evidence="2" id="KW-0805">Transcription regulation</keyword>
<evidence type="ECO:0000313" key="9">
    <source>
        <dbReference type="Proteomes" id="UP000016600"/>
    </source>
</evidence>
<dbReference type="RefSeq" id="WP_021584241.1">
    <property type="nucleotide sequence ID" value="NZ_AWET01000036.1"/>
</dbReference>
<dbReference type="SUPFAM" id="SSF88659">
    <property type="entry name" value="Sigma3 and sigma4 domains of RNA polymerase sigma factors"/>
    <property type="match status" value="1"/>
</dbReference>
<name>U2L852_9BACT</name>
<dbReference type="Proteomes" id="UP000016600">
    <property type="component" value="Unassembled WGS sequence"/>
</dbReference>
<organism evidence="8 9">
    <name type="scientific">Hoylesella pleuritidis F0068</name>
    <dbReference type="NCBI Taxonomy" id="1081904"/>
    <lineage>
        <taxon>Bacteria</taxon>
        <taxon>Pseudomonadati</taxon>
        <taxon>Bacteroidota</taxon>
        <taxon>Bacteroidia</taxon>
        <taxon>Bacteroidales</taxon>
        <taxon>Prevotellaceae</taxon>
        <taxon>Hoylesella</taxon>
    </lineage>
</organism>
<reference evidence="8 9" key="1">
    <citation type="submission" date="2013-08" db="EMBL/GenBank/DDBJ databases">
        <authorList>
            <person name="Durkin A.S."/>
            <person name="Haft D.R."/>
            <person name="McCorrison J."/>
            <person name="Torralba M."/>
            <person name="Gillis M."/>
            <person name="Haft D.H."/>
            <person name="Methe B."/>
            <person name="Sutton G."/>
            <person name="Nelson K.E."/>
        </authorList>
    </citation>
    <scope>NUCLEOTIDE SEQUENCE [LARGE SCALE GENOMIC DNA]</scope>
    <source>
        <strain evidence="8 9">F0068</strain>
    </source>
</reference>
<dbReference type="InterPro" id="IPR013324">
    <property type="entry name" value="RNA_pol_sigma_r3/r4-like"/>
</dbReference>
<evidence type="ECO:0000256" key="1">
    <source>
        <dbReference type="ARBA" id="ARBA00010641"/>
    </source>
</evidence>
<comment type="caution">
    <text evidence="8">The sequence shown here is derived from an EMBL/GenBank/DDBJ whole genome shotgun (WGS) entry which is preliminary data.</text>
</comment>
<keyword evidence="5" id="KW-0804">Transcription</keyword>
<dbReference type="NCBIfam" id="TIGR02937">
    <property type="entry name" value="sigma70-ECF"/>
    <property type="match status" value="1"/>
</dbReference>
<dbReference type="InterPro" id="IPR014284">
    <property type="entry name" value="RNA_pol_sigma-70_dom"/>
</dbReference>
<evidence type="ECO:0000256" key="2">
    <source>
        <dbReference type="ARBA" id="ARBA00023015"/>
    </source>
</evidence>
<evidence type="ECO:0000256" key="3">
    <source>
        <dbReference type="ARBA" id="ARBA00023082"/>
    </source>
</evidence>
<dbReference type="AlphaFoldDB" id="U2L852"/>
<keyword evidence="3" id="KW-0731">Sigma factor</keyword>
<dbReference type="Gene3D" id="1.10.1740.10">
    <property type="match status" value="1"/>
</dbReference>
<dbReference type="Gene3D" id="1.10.10.10">
    <property type="entry name" value="Winged helix-like DNA-binding domain superfamily/Winged helix DNA-binding domain"/>
    <property type="match status" value="1"/>
</dbReference>
<evidence type="ECO:0000259" key="7">
    <source>
        <dbReference type="Pfam" id="PF08281"/>
    </source>
</evidence>
<dbReference type="SUPFAM" id="SSF88946">
    <property type="entry name" value="Sigma2 domain of RNA polymerase sigma factors"/>
    <property type="match status" value="1"/>
</dbReference>
<evidence type="ECO:0000256" key="5">
    <source>
        <dbReference type="ARBA" id="ARBA00023163"/>
    </source>
</evidence>
<evidence type="ECO:0000259" key="6">
    <source>
        <dbReference type="Pfam" id="PF04542"/>
    </source>
</evidence>
<dbReference type="GO" id="GO:0016987">
    <property type="term" value="F:sigma factor activity"/>
    <property type="evidence" value="ECO:0007669"/>
    <property type="project" value="UniProtKB-KW"/>
</dbReference>
<dbReference type="GO" id="GO:0006352">
    <property type="term" value="P:DNA-templated transcription initiation"/>
    <property type="evidence" value="ECO:0007669"/>
    <property type="project" value="InterPro"/>
</dbReference>
<dbReference type="PATRIC" id="fig|1081904.3.peg.1634"/>
<comment type="similarity">
    <text evidence="1">Belongs to the sigma-70 factor family. ECF subfamily.</text>
</comment>
<keyword evidence="9" id="KW-1185">Reference proteome</keyword>
<dbReference type="GO" id="GO:0003677">
    <property type="term" value="F:DNA binding"/>
    <property type="evidence" value="ECO:0007669"/>
    <property type="project" value="UniProtKB-KW"/>
</dbReference>
<dbReference type="Pfam" id="PF08281">
    <property type="entry name" value="Sigma70_r4_2"/>
    <property type="match status" value="1"/>
</dbReference>
<dbReference type="InterPro" id="IPR039425">
    <property type="entry name" value="RNA_pol_sigma-70-like"/>
</dbReference>
<dbReference type="InterPro" id="IPR013249">
    <property type="entry name" value="RNA_pol_sigma70_r4_t2"/>
</dbReference>
<feature type="domain" description="RNA polymerase sigma-70 region 2" evidence="6">
    <location>
        <begin position="10"/>
        <end position="72"/>
    </location>
</feature>
<evidence type="ECO:0000256" key="4">
    <source>
        <dbReference type="ARBA" id="ARBA00023125"/>
    </source>
</evidence>
<dbReference type="InterPro" id="IPR007627">
    <property type="entry name" value="RNA_pol_sigma70_r2"/>
</dbReference>
<dbReference type="PANTHER" id="PTHR43133:SF8">
    <property type="entry name" value="RNA POLYMERASE SIGMA FACTOR HI_1459-RELATED"/>
    <property type="match status" value="1"/>
</dbReference>